<accession>A0A1S1R326</accession>
<name>A0A1S1R326_9ACTN</name>
<dbReference type="Pfam" id="PF18678">
    <property type="entry name" value="AOC_like"/>
    <property type="match status" value="1"/>
</dbReference>
<gene>
    <name evidence="2" type="ORF">CC117_14205</name>
</gene>
<keyword evidence="3" id="KW-1185">Reference proteome</keyword>
<protein>
    <recommendedName>
        <fullName evidence="1">Allene oxide cyclase barrel-like domain-containing protein</fullName>
    </recommendedName>
</protein>
<dbReference type="GO" id="GO:0016853">
    <property type="term" value="F:isomerase activity"/>
    <property type="evidence" value="ECO:0007669"/>
    <property type="project" value="InterPro"/>
</dbReference>
<dbReference type="GO" id="GO:0017000">
    <property type="term" value="P:antibiotic biosynthetic process"/>
    <property type="evidence" value="ECO:0007669"/>
    <property type="project" value="InterPro"/>
</dbReference>
<reference evidence="3" key="1">
    <citation type="submission" date="2016-07" db="EMBL/GenBank/DDBJ databases">
        <title>Sequence Frankia sp. strain CcI1.17.</title>
        <authorList>
            <person name="Ghodhbane-Gtari F."/>
            <person name="Swanson E."/>
            <person name="Gueddou A."/>
            <person name="Morris K."/>
            <person name="Hezbri K."/>
            <person name="Ktari A."/>
            <person name="Nouioui I."/>
            <person name="Abebe-Akele F."/>
            <person name="Simpson S."/>
            <person name="Thomas K."/>
            <person name="Gtari M."/>
            <person name="Tisa L.S."/>
            <person name="Hurst S."/>
        </authorList>
    </citation>
    <scope>NUCLEOTIDE SEQUENCE [LARGE SCALE GENOMIC DNA]</scope>
    <source>
        <strain evidence="3">Cc1.17</strain>
    </source>
</reference>
<organism evidence="2 3">
    <name type="scientific">Parafrankia colletiae</name>
    <dbReference type="NCBI Taxonomy" id="573497"/>
    <lineage>
        <taxon>Bacteria</taxon>
        <taxon>Bacillati</taxon>
        <taxon>Actinomycetota</taxon>
        <taxon>Actinomycetes</taxon>
        <taxon>Frankiales</taxon>
        <taxon>Frankiaceae</taxon>
        <taxon>Parafrankia</taxon>
    </lineage>
</organism>
<proteinExistence type="predicted"/>
<evidence type="ECO:0000313" key="3">
    <source>
        <dbReference type="Proteomes" id="UP000179627"/>
    </source>
</evidence>
<dbReference type="AlphaFoldDB" id="A0A1S1R326"/>
<dbReference type="Proteomes" id="UP000179627">
    <property type="component" value="Unassembled WGS sequence"/>
</dbReference>
<sequence length="192" mass="20075">MGDRERGLMAPTGQRTDLLAAAAAFLTEHVPGLATVADPPARVPADGSAALGGLATEADVAGVVRVAGLTERVLGGHGEITPVPRTGQVRYYEDEIRTAAGTLIGTVSGRLEVVHERPGDGHRFAVRTEQVHLFGTLFHFSGLNDLTAEFAGAYVSVPGFAVAGELVGWSAVRSIHMTPTPFVSKVQLVLAR</sequence>
<dbReference type="InterPro" id="IPR041013">
    <property type="entry name" value="AOC-like"/>
</dbReference>
<evidence type="ECO:0000259" key="1">
    <source>
        <dbReference type="Pfam" id="PF18678"/>
    </source>
</evidence>
<feature type="domain" description="Allene oxide cyclase barrel-like" evidence="1">
    <location>
        <begin position="82"/>
        <end position="176"/>
    </location>
</feature>
<comment type="caution">
    <text evidence="2">The sequence shown here is derived from an EMBL/GenBank/DDBJ whole genome shotgun (WGS) entry which is preliminary data.</text>
</comment>
<evidence type="ECO:0000313" key="2">
    <source>
        <dbReference type="EMBL" id="OHV40306.1"/>
    </source>
</evidence>
<dbReference type="EMBL" id="MBLM01000080">
    <property type="protein sequence ID" value="OHV40306.1"/>
    <property type="molecule type" value="Genomic_DNA"/>
</dbReference>